<keyword evidence="1" id="KW-0812">Transmembrane</keyword>
<evidence type="ECO:0000259" key="2">
    <source>
        <dbReference type="Pfam" id="PF00361"/>
    </source>
</evidence>
<feature type="transmembrane region" description="Helical" evidence="1">
    <location>
        <begin position="139"/>
        <end position="158"/>
    </location>
</feature>
<dbReference type="NCBIfam" id="NF005097">
    <property type="entry name" value="PRK06525.1"/>
    <property type="match status" value="1"/>
</dbReference>
<feature type="transmembrane region" description="Helical" evidence="1">
    <location>
        <begin position="116"/>
        <end position="133"/>
    </location>
</feature>
<dbReference type="AlphaFoldDB" id="A0A097QVT9"/>
<dbReference type="OrthoDB" id="371891at2157"/>
<protein>
    <submittedName>
        <fullName evidence="3">Hydantoin racemase</fullName>
    </submittedName>
</protein>
<dbReference type="PANTHER" id="PTHR43373">
    <property type="entry name" value="NA(+)/H(+) ANTIPORTER SUBUNIT"/>
    <property type="match status" value="1"/>
</dbReference>
<keyword evidence="1" id="KW-1133">Transmembrane helix</keyword>
<dbReference type="Proteomes" id="UP000029980">
    <property type="component" value="Chromosome"/>
</dbReference>
<feature type="transmembrane region" description="Helical" evidence="1">
    <location>
        <begin position="29"/>
        <end position="50"/>
    </location>
</feature>
<dbReference type="RefSeq" id="WP_144244854.1">
    <property type="nucleotide sequence ID" value="NZ_CP008887.1"/>
</dbReference>
<reference evidence="3 4" key="1">
    <citation type="journal article" date="2015" name="Int. J. Syst. Evol. Microbiol.">
        <title>Thermococcus eurythermalis sp. nov., a conditional piezophilic hyperthermophilic archaeon with a wide temperature range isolated from an oil-immersed chimney in the Guaymas Basin.</title>
        <authorList>
            <person name="Zhao W."/>
            <person name="Zeng X."/>
            <person name="Xiao X."/>
        </authorList>
    </citation>
    <scope>NUCLEOTIDE SEQUENCE [LARGE SCALE GENOMIC DNA]</scope>
    <source>
        <strain evidence="3 4">A501</strain>
    </source>
</reference>
<sequence length="474" mass="51346">MIFELIALSIILAYVGAVCFALDDRKADAVMLPLLWASTILQVAAGVLFYSSPSTIHVKLLASERFGEVYGFIIDPTSVFTALVVSSAGAIFLTYAVRYMDDRNIGHPHRGQKGRFYGWMMIFLGSTLTFIYSSTILQMLIFFELMSLACWGVVGFYGSRKSERSALKALLIPNFGAVVGFYTAVAFGFKYGDLSLKFLGSLPGNEKLILFVCLMIAAFTKSAQFPFYSWIPDAMVAPTPASAFLHGAAMVEMGVYLLVRVVQFMNPPRETFYPMAAILSLTLVIAILAYPKQTDAKRLLAYSTIAECAIMYTGVAAAVLGHPVGIKIALFQLMNHAYLKGLAFLTAGAFTYYYGTLDMTKIRGLKETPILAYGWAIGLLGLAGLPPFGIFFSKLYLFLNAGPLYSSPLGALLLALILVDSVVLLAVGLKSINMMVFSDGEGKKVDGIVKGALAGLILLSLVSAYIGYFALGVM</sequence>
<dbReference type="KEGG" id="teu:TEU_09755"/>
<keyword evidence="4" id="KW-1185">Reference proteome</keyword>
<dbReference type="EMBL" id="CP008887">
    <property type="protein sequence ID" value="AIU70592.1"/>
    <property type="molecule type" value="Genomic_DNA"/>
</dbReference>
<feature type="transmembrane region" description="Helical" evidence="1">
    <location>
        <begin position="271"/>
        <end position="290"/>
    </location>
</feature>
<feature type="transmembrane region" description="Helical" evidence="1">
    <location>
        <begin position="70"/>
        <end position="95"/>
    </location>
</feature>
<evidence type="ECO:0000313" key="4">
    <source>
        <dbReference type="Proteomes" id="UP000029980"/>
    </source>
</evidence>
<feature type="transmembrane region" description="Helical" evidence="1">
    <location>
        <begin position="369"/>
        <end position="392"/>
    </location>
</feature>
<feature type="transmembrane region" description="Helical" evidence="1">
    <location>
        <begin position="448"/>
        <end position="471"/>
    </location>
</feature>
<feature type="transmembrane region" description="Helical" evidence="1">
    <location>
        <begin position="209"/>
        <end position="231"/>
    </location>
</feature>
<accession>A0A097QVT9</accession>
<dbReference type="PANTHER" id="PTHR43373:SF1">
    <property type="entry name" value="NA(+)_H(+) ANTIPORTER SUBUNIT A"/>
    <property type="match status" value="1"/>
</dbReference>
<dbReference type="GeneID" id="25153716"/>
<feature type="transmembrane region" description="Helical" evidence="1">
    <location>
        <begin position="404"/>
        <end position="427"/>
    </location>
</feature>
<dbReference type="STRING" id="1505907.TEU_09755"/>
<feature type="transmembrane region" description="Helical" evidence="1">
    <location>
        <begin position="299"/>
        <end position="325"/>
    </location>
</feature>
<evidence type="ECO:0000256" key="1">
    <source>
        <dbReference type="SAM" id="Phobius"/>
    </source>
</evidence>
<dbReference type="InterPro" id="IPR001750">
    <property type="entry name" value="ND/Mrp_TM"/>
</dbReference>
<name>A0A097QVT9_9EURY</name>
<dbReference type="HOGENOM" id="CLU_007100_0_1_2"/>
<evidence type="ECO:0000313" key="3">
    <source>
        <dbReference type="EMBL" id="AIU70592.1"/>
    </source>
</evidence>
<feature type="transmembrane region" description="Helical" evidence="1">
    <location>
        <begin position="170"/>
        <end position="189"/>
    </location>
</feature>
<feature type="domain" description="NADH:quinone oxidoreductase/Mrp antiporter transmembrane" evidence="2">
    <location>
        <begin position="134"/>
        <end position="401"/>
    </location>
</feature>
<gene>
    <name evidence="3" type="ORF">TEU_09755</name>
</gene>
<feature type="transmembrane region" description="Helical" evidence="1">
    <location>
        <begin position="243"/>
        <end position="265"/>
    </location>
</feature>
<keyword evidence="1" id="KW-0472">Membrane</keyword>
<proteinExistence type="predicted"/>
<dbReference type="InterPro" id="IPR050616">
    <property type="entry name" value="CPA3_Na-H_Antiporter_A"/>
</dbReference>
<organism evidence="3 4">
    <name type="scientific">Thermococcus eurythermalis</name>
    <dbReference type="NCBI Taxonomy" id="1505907"/>
    <lineage>
        <taxon>Archaea</taxon>
        <taxon>Methanobacteriati</taxon>
        <taxon>Methanobacteriota</taxon>
        <taxon>Thermococci</taxon>
        <taxon>Thermococcales</taxon>
        <taxon>Thermococcaceae</taxon>
        <taxon>Thermococcus</taxon>
    </lineage>
</organism>
<feature type="transmembrane region" description="Helical" evidence="1">
    <location>
        <begin position="6"/>
        <end position="22"/>
    </location>
</feature>
<feature type="transmembrane region" description="Helical" evidence="1">
    <location>
        <begin position="337"/>
        <end position="357"/>
    </location>
</feature>
<dbReference type="PRINTS" id="PR01434">
    <property type="entry name" value="NADHDHGNASE5"/>
</dbReference>
<dbReference type="Pfam" id="PF00361">
    <property type="entry name" value="Proton_antipo_M"/>
    <property type="match status" value="1"/>
</dbReference>